<dbReference type="Proteomes" id="UP000199184">
    <property type="component" value="Unassembled WGS sequence"/>
</dbReference>
<reference evidence="2" key="1">
    <citation type="submission" date="2016-08" db="EMBL/GenBank/DDBJ databases">
        <authorList>
            <person name="Varghese N."/>
            <person name="Submissions Spin"/>
        </authorList>
    </citation>
    <scope>NUCLEOTIDE SEQUENCE [LARGE SCALE GENOMIC DNA]</scope>
    <source>
        <strain evidence="2">ERR11</strain>
    </source>
</reference>
<sequence length="47" mass="5212">MVVLPQLYRMAVNKLLGALTSSFLVFADKIDAVSNVTFFIDNVSSEF</sequence>
<proteinExistence type="predicted"/>
<dbReference type="EMBL" id="FMAI01000057">
    <property type="protein sequence ID" value="SCB55858.1"/>
    <property type="molecule type" value="Genomic_DNA"/>
</dbReference>
<evidence type="ECO:0000313" key="1">
    <source>
        <dbReference type="EMBL" id="SCB55858.1"/>
    </source>
</evidence>
<protein>
    <submittedName>
        <fullName evidence="1">Uncharacterized protein</fullName>
    </submittedName>
</protein>
<organism evidence="1 2">
    <name type="scientific">Bradyrhizobium shewense</name>
    <dbReference type="NCBI Taxonomy" id="1761772"/>
    <lineage>
        <taxon>Bacteria</taxon>
        <taxon>Pseudomonadati</taxon>
        <taxon>Pseudomonadota</taxon>
        <taxon>Alphaproteobacteria</taxon>
        <taxon>Hyphomicrobiales</taxon>
        <taxon>Nitrobacteraceae</taxon>
        <taxon>Bradyrhizobium</taxon>
    </lineage>
</organism>
<dbReference type="AlphaFoldDB" id="A0A1C3XUD5"/>
<evidence type="ECO:0000313" key="2">
    <source>
        <dbReference type="Proteomes" id="UP000199184"/>
    </source>
</evidence>
<keyword evidence="2" id="KW-1185">Reference proteome</keyword>
<gene>
    <name evidence="1" type="ORF">GA0061098_105711</name>
</gene>
<accession>A0A1C3XUD5</accession>
<name>A0A1C3XUD5_9BRAD</name>